<dbReference type="PANTHER" id="PTHR43046:SF16">
    <property type="entry name" value="ADP-RIBOSE PYROPHOSPHATASE YJHB-RELATED"/>
    <property type="match status" value="1"/>
</dbReference>
<keyword evidence="5" id="KW-1185">Reference proteome</keyword>
<evidence type="ECO:0000256" key="2">
    <source>
        <dbReference type="ARBA" id="ARBA00022801"/>
    </source>
</evidence>
<evidence type="ECO:0000313" key="4">
    <source>
        <dbReference type="EMBL" id="MFD1847188.1"/>
    </source>
</evidence>
<dbReference type="EMBL" id="JBHUGA010000040">
    <property type="protein sequence ID" value="MFD1847188.1"/>
    <property type="molecule type" value="Genomic_DNA"/>
</dbReference>
<proteinExistence type="predicted"/>
<dbReference type="Gene3D" id="3.90.79.10">
    <property type="entry name" value="Nucleoside Triphosphate Pyrophosphohydrolase"/>
    <property type="match status" value="1"/>
</dbReference>
<dbReference type="RefSeq" id="WP_343878879.1">
    <property type="nucleotide sequence ID" value="NZ_BAAAIJ010000032.1"/>
</dbReference>
<evidence type="ECO:0000259" key="3">
    <source>
        <dbReference type="PROSITE" id="PS51462"/>
    </source>
</evidence>
<reference evidence="5" key="1">
    <citation type="journal article" date="2019" name="Int. J. Syst. Evol. Microbiol.">
        <title>The Global Catalogue of Microorganisms (GCM) 10K type strain sequencing project: providing services to taxonomists for standard genome sequencing and annotation.</title>
        <authorList>
            <consortium name="The Broad Institute Genomics Platform"/>
            <consortium name="The Broad Institute Genome Sequencing Center for Infectious Disease"/>
            <person name="Wu L."/>
            <person name="Ma J."/>
        </authorList>
    </citation>
    <scope>NUCLEOTIDE SEQUENCE [LARGE SCALE GENOMIC DNA]</scope>
    <source>
        <strain evidence="5">JCM 11496</strain>
    </source>
</reference>
<sequence length="156" mass="17254">MPTPDYVLSLREKVGHEPLWLPGVGGVVFDDDGRVLLGKRSDNGQWTVITGMLEPGEEPAAGIVREIFEETGVRARVEHLIRVEVVGPVTFPNGDICTFLTTDFSCRYVSGEALVNDDESTDVGWFPLDQLPELNERHRQLVEAALTADGVPHFVR</sequence>
<dbReference type="PANTHER" id="PTHR43046">
    <property type="entry name" value="GDP-MANNOSE MANNOSYL HYDROLASE"/>
    <property type="match status" value="1"/>
</dbReference>
<evidence type="ECO:0000313" key="5">
    <source>
        <dbReference type="Proteomes" id="UP001597307"/>
    </source>
</evidence>
<dbReference type="InterPro" id="IPR015797">
    <property type="entry name" value="NUDIX_hydrolase-like_dom_sf"/>
</dbReference>
<accession>A0ABW4Q8X7</accession>
<organism evidence="4 5">
    <name type="scientific">Arthrobacter flavus</name>
    <dbReference type="NCBI Taxonomy" id="95172"/>
    <lineage>
        <taxon>Bacteria</taxon>
        <taxon>Bacillati</taxon>
        <taxon>Actinomycetota</taxon>
        <taxon>Actinomycetes</taxon>
        <taxon>Micrococcales</taxon>
        <taxon>Micrococcaceae</taxon>
        <taxon>Arthrobacter</taxon>
    </lineage>
</organism>
<dbReference type="Pfam" id="PF00293">
    <property type="entry name" value="NUDIX"/>
    <property type="match status" value="1"/>
</dbReference>
<dbReference type="SUPFAM" id="SSF55811">
    <property type="entry name" value="Nudix"/>
    <property type="match status" value="1"/>
</dbReference>
<dbReference type="PROSITE" id="PS00893">
    <property type="entry name" value="NUDIX_BOX"/>
    <property type="match status" value="1"/>
</dbReference>
<comment type="cofactor">
    <cofactor evidence="1">
        <name>Mg(2+)</name>
        <dbReference type="ChEBI" id="CHEBI:18420"/>
    </cofactor>
</comment>
<gene>
    <name evidence="4" type="ORF">ACFSFX_11325</name>
</gene>
<name>A0ABW4Q8X7_9MICC</name>
<dbReference type="Proteomes" id="UP001597307">
    <property type="component" value="Unassembled WGS sequence"/>
</dbReference>
<dbReference type="InterPro" id="IPR020084">
    <property type="entry name" value="NUDIX_hydrolase_CS"/>
</dbReference>
<feature type="domain" description="Nudix hydrolase" evidence="3">
    <location>
        <begin position="19"/>
        <end position="149"/>
    </location>
</feature>
<evidence type="ECO:0000256" key="1">
    <source>
        <dbReference type="ARBA" id="ARBA00001946"/>
    </source>
</evidence>
<protein>
    <submittedName>
        <fullName evidence="4">NUDIX domain-containing protein</fullName>
    </submittedName>
</protein>
<dbReference type="PROSITE" id="PS51462">
    <property type="entry name" value="NUDIX"/>
    <property type="match status" value="1"/>
</dbReference>
<comment type="caution">
    <text evidence="4">The sequence shown here is derived from an EMBL/GenBank/DDBJ whole genome shotgun (WGS) entry which is preliminary data.</text>
</comment>
<dbReference type="InterPro" id="IPR000086">
    <property type="entry name" value="NUDIX_hydrolase_dom"/>
</dbReference>
<keyword evidence="2" id="KW-0378">Hydrolase</keyword>
<dbReference type="CDD" id="cd18879">
    <property type="entry name" value="NUDIX_Hydrolase"/>
    <property type="match status" value="1"/>
</dbReference>